<evidence type="ECO:0000256" key="4">
    <source>
        <dbReference type="ARBA" id="ARBA00022833"/>
    </source>
</evidence>
<dbReference type="InterPro" id="IPR002328">
    <property type="entry name" value="ADH_Zn_CS"/>
</dbReference>
<evidence type="ECO:0000256" key="6">
    <source>
        <dbReference type="RuleBase" id="RU361277"/>
    </source>
</evidence>
<protein>
    <submittedName>
        <fullName evidence="8">Alcohol dehydrogenase-like protein</fullName>
    </submittedName>
</protein>
<comment type="similarity">
    <text evidence="2 6">Belongs to the zinc-containing alcohol dehydrogenase family.</text>
</comment>
<dbReference type="SUPFAM" id="SSF51735">
    <property type="entry name" value="NAD(P)-binding Rossmann-fold domains"/>
    <property type="match status" value="1"/>
</dbReference>
<sequence>MTSSIPVHQTAAWVENPGPCGRLIIRHDVDVQQPREREVLVRVEYSGVCHSDCMNLIGRGEQNPIPGHEGVGTVVSLGPNSPSALLDRRVGVKWLWSACNSCKTCRSGRINNCPFVSNTGRNKPGTLAQYVIAHADFVTFIPEGLPSEIAAPLLCAGLTMAGAVSLCAPETKPGRGLGHLRLQFAVKARGYRVVAIDTGSEKKSLCLKLGATAFLDFAKENVAEQVKMLTGGEGADAVIVVVGSEKAYELAPTLLRNTGTLVCVGIPRFDFHLPIAPIEMADKGFFVKGSSTGTKAQMDEVFALAISKEIVPHIEVYPFSKLAHILGRLLKNEVSGRIVVKVP</sequence>
<dbReference type="GO" id="GO:0005737">
    <property type="term" value="C:cytoplasm"/>
    <property type="evidence" value="ECO:0007669"/>
    <property type="project" value="TreeGrafter"/>
</dbReference>
<organism evidence="8 9">
    <name type="scientific">Dactylonectria estremocensis</name>
    <dbReference type="NCBI Taxonomy" id="1079267"/>
    <lineage>
        <taxon>Eukaryota</taxon>
        <taxon>Fungi</taxon>
        <taxon>Dikarya</taxon>
        <taxon>Ascomycota</taxon>
        <taxon>Pezizomycotina</taxon>
        <taxon>Sordariomycetes</taxon>
        <taxon>Hypocreomycetidae</taxon>
        <taxon>Hypocreales</taxon>
        <taxon>Nectriaceae</taxon>
        <taxon>Dactylonectria</taxon>
    </lineage>
</organism>
<dbReference type="InterPro" id="IPR036291">
    <property type="entry name" value="NAD(P)-bd_dom_sf"/>
</dbReference>
<proteinExistence type="inferred from homology"/>
<dbReference type="Gene3D" id="3.40.50.720">
    <property type="entry name" value="NAD(P)-binding Rossmann-like Domain"/>
    <property type="match status" value="1"/>
</dbReference>
<name>A0A9P9EDI5_9HYPO</name>
<reference evidence="8" key="1">
    <citation type="journal article" date="2021" name="Nat. Commun.">
        <title>Genetic determinants of endophytism in the Arabidopsis root mycobiome.</title>
        <authorList>
            <person name="Mesny F."/>
            <person name="Miyauchi S."/>
            <person name="Thiergart T."/>
            <person name="Pickel B."/>
            <person name="Atanasova L."/>
            <person name="Karlsson M."/>
            <person name="Huettel B."/>
            <person name="Barry K.W."/>
            <person name="Haridas S."/>
            <person name="Chen C."/>
            <person name="Bauer D."/>
            <person name="Andreopoulos W."/>
            <person name="Pangilinan J."/>
            <person name="LaButti K."/>
            <person name="Riley R."/>
            <person name="Lipzen A."/>
            <person name="Clum A."/>
            <person name="Drula E."/>
            <person name="Henrissat B."/>
            <person name="Kohler A."/>
            <person name="Grigoriev I.V."/>
            <person name="Martin F.M."/>
            <person name="Hacquard S."/>
        </authorList>
    </citation>
    <scope>NUCLEOTIDE SEQUENCE</scope>
    <source>
        <strain evidence="8">MPI-CAGE-AT-0021</strain>
    </source>
</reference>
<keyword evidence="5" id="KW-0560">Oxidoreductase</keyword>
<dbReference type="Pfam" id="PF00107">
    <property type="entry name" value="ADH_zinc_N"/>
    <property type="match status" value="1"/>
</dbReference>
<dbReference type="Pfam" id="PF08240">
    <property type="entry name" value="ADH_N"/>
    <property type="match status" value="1"/>
</dbReference>
<dbReference type="PROSITE" id="PS00059">
    <property type="entry name" value="ADH_ZINC"/>
    <property type="match status" value="1"/>
</dbReference>
<evidence type="ECO:0000256" key="3">
    <source>
        <dbReference type="ARBA" id="ARBA00022723"/>
    </source>
</evidence>
<evidence type="ECO:0000313" key="9">
    <source>
        <dbReference type="Proteomes" id="UP000717696"/>
    </source>
</evidence>
<dbReference type="AlphaFoldDB" id="A0A9P9EDI5"/>
<dbReference type="SMART" id="SM00829">
    <property type="entry name" value="PKS_ER"/>
    <property type="match status" value="1"/>
</dbReference>
<keyword evidence="9" id="KW-1185">Reference proteome</keyword>
<evidence type="ECO:0000313" key="8">
    <source>
        <dbReference type="EMBL" id="KAH7137424.1"/>
    </source>
</evidence>
<dbReference type="CDD" id="cd08297">
    <property type="entry name" value="CAD3"/>
    <property type="match status" value="1"/>
</dbReference>
<keyword evidence="4 6" id="KW-0862">Zinc</keyword>
<dbReference type="InterPro" id="IPR013149">
    <property type="entry name" value="ADH-like_C"/>
</dbReference>
<dbReference type="PANTHER" id="PTHR42940">
    <property type="entry name" value="ALCOHOL DEHYDROGENASE 1-RELATED"/>
    <property type="match status" value="1"/>
</dbReference>
<comment type="cofactor">
    <cofactor evidence="1 6">
        <name>Zn(2+)</name>
        <dbReference type="ChEBI" id="CHEBI:29105"/>
    </cofactor>
</comment>
<feature type="domain" description="Enoyl reductase (ER)" evidence="7">
    <location>
        <begin position="18"/>
        <end position="340"/>
    </location>
</feature>
<dbReference type="GO" id="GO:0008270">
    <property type="term" value="F:zinc ion binding"/>
    <property type="evidence" value="ECO:0007669"/>
    <property type="project" value="InterPro"/>
</dbReference>
<evidence type="ECO:0000256" key="1">
    <source>
        <dbReference type="ARBA" id="ARBA00001947"/>
    </source>
</evidence>
<accession>A0A9P9EDI5</accession>
<gene>
    <name evidence="8" type="ORF">B0J13DRAFT_586778</name>
</gene>
<keyword evidence="3 6" id="KW-0479">Metal-binding</keyword>
<dbReference type="InterPro" id="IPR011032">
    <property type="entry name" value="GroES-like_sf"/>
</dbReference>
<dbReference type="Proteomes" id="UP000717696">
    <property type="component" value="Unassembled WGS sequence"/>
</dbReference>
<dbReference type="PANTHER" id="PTHR42940:SF2">
    <property type="entry name" value="DEHYDROGENASE FAMILY OXIDOREDUCTASE, PUTATIVE (JCVI)-RELATED"/>
    <property type="match status" value="1"/>
</dbReference>
<dbReference type="OrthoDB" id="1879366at2759"/>
<evidence type="ECO:0000256" key="5">
    <source>
        <dbReference type="ARBA" id="ARBA00023002"/>
    </source>
</evidence>
<dbReference type="InterPro" id="IPR013154">
    <property type="entry name" value="ADH-like_N"/>
</dbReference>
<dbReference type="InterPro" id="IPR020843">
    <property type="entry name" value="ER"/>
</dbReference>
<dbReference type="GO" id="GO:0004022">
    <property type="term" value="F:alcohol dehydrogenase (NAD+) activity"/>
    <property type="evidence" value="ECO:0007669"/>
    <property type="project" value="TreeGrafter"/>
</dbReference>
<dbReference type="EMBL" id="JAGMUU010000015">
    <property type="protein sequence ID" value="KAH7137424.1"/>
    <property type="molecule type" value="Genomic_DNA"/>
</dbReference>
<dbReference type="SUPFAM" id="SSF50129">
    <property type="entry name" value="GroES-like"/>
    <property type="match status" value="1"/>
</dbReference>
<evidence type="ECO:0000256" key="2">
    <source>
        <dbReference type="ARBA" id="ARBA00008072"/>
    </source>
</evidence>
<evidence type="ECO:0000259" key="7">
    <source>
        <dbReference type="SMART" id="SM00829"/>
    </source>
</evidence>
<dbReference type="Gene3D" id="3.90.180.10">
    <property type="entry name" value="Medium-chain alcohol dehydrogenases, catalytic domain"/>
    <property type="match status" value="1"/>
</dbReference>
<comment type="caution">
    <text evidence="8">The sequence shown here is derived from an EMBL/GenBank/DDBJ whole genome shotgun (WGS) entry which is preliminary data.</text>
</comment>